<feature type="domain" description="Reverse transcriptase Ty1/copia-type" evidence="1">
    <location>
        <begin position="189"/>
        <end position="245"/>
    </location>
</feature>
<organism evidence="2 3">
    <name type="scientific">Vitis vinifera</name>
    <name type="common">Grape</name>
    <dbReference type="NCBI Taxonomy" id="29760"/>
    <lineage>
        <taxon>Eukaryota</taxon>
        <taxon>Viridiplantae</taxon>
        <taxon>Streptophyta</taxon>
        <taxon>Embryophyta</taxon>
        <taxon>Tracheophyta</taxon>
        <taxon>Spermatophyta</taxon>
        <taxon>Magnoliopsida</taxon>
        <taxon>eudicotyledons</taxon>
        <taxon>Gunneridae</taxon>
        <taxon>Pentapetalae</taxon>
        <taxon>rosids</taxon>
        <taxon>Vitales</taxon>
        <taxon>Vitaceae</taxon>
        <taxon>Viteae</taxon>
        <taxon>Vitis</taxon>
    </lineage>
</organism>
<dbReference type="PANTHER" id="PTHR11439:SF497">
    <property type="entry name" value="CYSTEINE-RICH RLK (RECEPTOR-LIKE PROTEIN KINASE) 8"/>
    <property type="match status" value="1"/>
</dbReference>
<evidence type="ECO:0000259" key="1">
    <source>
        <dbReference type="Pfam" id="PF07727"/>
    </source>
</evidence>
<evidence type="ECO:0000313" key="2">
    <source>
        <dbReference type="EMBL" id="RVW88493.1"/>
    </source>
</evidence>
<accession>A0A438HVJ6</accession>
<dbReference type="InterPro" id="IPR012337">
    <property type="entry name" value="RNaseH-like_sf"/>
</dbReference>
<dbReference type="InterPro" id="IPR036397">
    <property type="entry name" value="RNaseH_sf"/>
</dbReference>
<comment type="caution">
    <text evidence="2">The sequence shown here is derived from an EMBL/GenBank/DDBJ whole genome shotgun (WGS) entry which is preliminary data.</text>
</comment>
<dbReference type="Pfam" id="PF07727">
    <property type="entry name" value="RVT_2"/>
    <property type="match status" value="2"/>
</dbReference>
<dbReference type="InterPro" id="IPR043502">
    <property type="entry name" value="DNA/RNA_pol_sf"/>
</dbReference>
<dbReference type="Gene3D" id="3.30.420.10">
    <property type="entry name" value="Ribonuclease H-like superfamily/Ribonuclease H"/>
    <property type="match status" value="1"/>
</dbReference>
<reference evidence="2 3" key="1">
    <citation type="journal article" date="2018" name="PLoS Genet.">
        <title>Population sequencing reveals clonal diversity and ancestral inbreeding in the grapevine cultivar Chardonnay.</title>
        <authorList>
            <person name="Roach M.J."/>
            <person name="Johnson D.L."/>
            <person name="Bohlmann J."/>
            <person name="van Vuuren H.J."/>
            <person name="Jones S.J."/>
            <person name="Pretorius I.S."/>
            <person name="Schmidt S.A."/>
            <person name="Borneman A.R."/>
        </authorList>
    </citation>
    <scope>NUCLEOTIDE SEQUENCE [LARGE SCALE GENOMIC DNA]</scope>
    <source>
        <strain evidence="3">cv. Chardonnay</strain>
        <tissue evidence="2">Leaf</tissue>
    </source>
</reference>
<dbReference type="GO" id="GO:0003676">
    <property type="term" value="F:nucleic acid binding"/>
    <property type="evidence" value="ECO:0007669"/>
    <property type="project" value="InterPro"/>
</dbReference>
<protein>
    <submittedName>
        <fullName evidence="2">Retrovirus-related Pol polyprotein from transposon RE1</fullName>
    </submittedName>
</protein>
<dbReference type="PANTHER" id="PTHR11439">
    <property type="entry name" value="GAG-POL-RELATED RETROTRANSPOSON"/>
    <property type="match status" value="1"/>
</dbReference>
<dbReference type="InterPro" id="IPR013103">
    <property type="entry name" value="RVT_2"/>
</dbReference>
<feature type="domain" description="Reverse transcriptase Ty1/copia-type" evidence="1">
    <location>
        <begin position="271"/>
        <end position="324"/>
    </location>
</feature>
<evidence type="ECO:0000313" key="3">
    <source>
        <dbReference type="Proteomes" id="UP000288805"/>
    </source>
</evidence>
<dbReference type="Proteomes" id="UP000288805">
    <property type="component" value="Unassembled WGS sequence"/>
</dbReference>
<name>A0A438HVJ6_VITVI</name>
<dbReference type="EMBL" id="QGNW01000173">
    <property type="protein sequence ID" value="RVW88493.1"/>
    <property type="molecule type" value="Genomic_DNA"/>
</dbReference>
<gene>
    <name evidence="2" type="primary">RE1_732</name>
    <name evidence="2" type="ORF">CK203_043830</name>
</gene>
<dbReference type="SUPFAM" id="SSF53098">
    <property type="entry name" value="Ribonuclease H-like"/>
    <property type="match status" value="1"/>
</dbReference>
<sequence length="518" mass="59043">MSNEFQDFLQSKGIISQNSCPSTPQQNGVCERKNLHLLDVGYVCYDPHARRIRVSYNVILFENQYFFPSHVELSYAFVSLLPSFSESPTIVERFKPSFVYERRSQHESDSTSFVAPSDLEPTPDPAPASTILHRSTRLSRPPDWYGFFSPVSLVATLSTISIPSCYKQAMEHECWQNAMQVELQALEENHTWDIVSCPLTVKPIGSKWVFSIKLHSDGFLDLYKARLVALGNKQEYGVDYEETFALMDVKNAFLHGDLQEEIYMKLPSGIVLLLVYVDDIIITGIDCALITKLQRLLHTTFHMKDLGQLTYFLGLEVHHRANGKCQIQKDEGDFLDDLTLYRRLVGSLIYLTTTRPDISYALDQVSQFMSSARHLHLTAVRRIICYLEVHLLMGCSFLLAPLFNLLPIVMPIRLGVRYTSIYYGLVYVFRFPQTTSTLLHADNTSAIQIATNPVFHERTKHIEVDCHSIRGTLESQVISLPHISSDLQVVDVFTKALTRQRHQFLVGKLLLVDLPTSI</sequence>
<dbReference type="CDD" id="cd09272">
    <property type="entry name" value="RNase_HI_RT_Ty1"/>
    <property type="match status" value="1"/>
</dbReference>
<dbReference type="SUPFAM" id="SSF56672">
    <property type="entry name" value="DNA/RNA polymerases"/>
    <property type="match status" value="1"/>
</dbReference>
<dbReference type="AlphaFoldDB" id="A0A438HVJ6"/>
<proteinExistence type="predicted"/>